<keyword evidence="1 3" id="KW-0732">Signal</keyword>
<evidence type="ECO:0000256" key="3">
    <source>
        <dbReference type="SAM" id="SignalP"/>
    </source>
</evidence>
<dbReference type="PANTHER" id="PTHR10161">
    <property type="entry name" value="TARTRATE-RESISTANT ACID PHOSPHATASE TYPE 5"/>
    <property type="match status" value="1"/>
</dbReference>
<feature type="domain" description="Calcineurin-like phosphoesterase" evidence="4">
    <location>
        <begin position="44"/>
        <end position="327"/>
    </location>
</feature>
<keyword evidence="2" id="KW-0378">Hydrolase</keyword>
<sequence length="438" mass="46791">MPFPARACAAAALVALLGALIAEAAAPCGCPLPVMKVKTKGRITFAVLGDWGRVGGVKSLKGPYADGYDFSGICAANFNDSMSEDVEGGEAQLRTAFALEQACRTRDCQFIVNTGDNFYEWYERGGGIDSLLRWKTDFENVYQGPSTPTIAALKWFSVFGNHDIVAPGSIEAQMAYGAFNKRWVMPKRFFGQEVHSADGKIRLRLSLINTSPFVTKYAKANYKYNTTEFRATASPANITAQTDFLAQSLSSSKATWDIVVGHHPLVGSAAMLYGFNSSVYAGLPNATAGVAFDLGRPTADGSPAFAKVLSLLRQYNPVAYMNGHDHILTHAVDPADPIKYTTQYLTSGAGSAADGADSCGAPNRPNVKFSNSKIPDGDLCTAPGGDGVNGFHIVRADASSFKVEFYNVGTYGQASLAYTFTVPTNPNMNRKPSGSCMC</sequence>
<keyword evidence="6" id="KW-1185">Reference proteome</keyword>
<accession>A0A2J8AA47</accession>
<dbReference type="Gene3D" id="3.60.21.10">
    <property type="match status" value="1"/>
</dbReference>
<protein>
    <submittedName>
        <fullName evidence="5">Purple acid phosphatase 17</fullName>
    </submittedName>
</protein>
<dbReference type="Proteomes" id="UP000236333">
    <property type="component" value="Unassembled WGS sequence"/>
</dbReference>
<evidence type="ECO:0000313" key="5">
    <source>
        <dbReference type="EMBL" id="PNH09397.1"/>
    </source>
</evidence>
<dbReference type="SUPFAM" id="SSF56300">
    <property type="entry name" value="Metallo-dependent phosphatases"/>
    <property type="match status" value="1"/>
</dbReference>
<evidence type="ECO:0000256" key="1">
    <source>
        <dbReference type="ARBA" id="ARBA00022729"/>
    </source>
</evidence>
<feature type="chain" id="PRO_5014433402" evidence="3">
    <location>
        <begin position="25"/>
        <end position="438"/>
    </location>
</feature>
<dbReference type="OrthoDB" id="548884at2759"/>
<dbReference type="AlphaFoldDB" id="A0A2J8AA47"/>
<comment type="caution">
    <text evidence="5">The sequence shown here is derived from an EMBL/GenBank/DDBJ whole genome shotgun (WGS) entry which is preliminary data.</text>
</comment>
<organism evidence="5 6">
    <name type="scientific">Tetrabaena socialis</name>
    <dbReference type="NCBI Taxonomy" id="47790"/>
    <lineage>
        <taxon>Eukaryota</taxon>
        <taxon>Viridiplantae</taxon>
        <taxon>Chlorophyta</taxon>
        <taxon>core chlorophytes</taxon>
        <taxon>Chlorophyceae</taxon>
        <taxon>CS clade</taxon>
        <taxon>Chlamydomonadales</taxon>
        <taxon>Tetrabaenaceae</taxon>
        <taxon>Tetrabaena</taxon>
    </lineage>
</organism>
<dbReference type="GO" id="GO:0016787">
    <property type="term" value="F:hydrolase activity"/>
    <property type="evidence" value="ECO:0007669"/>
    <property type="project" value="UniProtKB-KW"/>
</dbReference>
<gene>
    <name evidence="5" type="ORF">TSOC_003976</name>
</gene>
<reference evidence="5 6" key="1">
    <citation type="journal article" date="2017" name="Mol. Biol. Evol.">
        <title>The 4-celled Tetrabaena socialis nuclear genome reveals the essential components for genetic control of cell number at the origin of multicellularity in the volvocine lineage.</title>
        <authorList>
            <person name="Featherston J."/>
            <person name="Arakaki Y."/>
            <person name="Hanschen E.R."/>
            <person name="Ferris P.J."/>
            <person name="Michod R.E."/>
            <person name="Olson B.J.S.C."/>
            <person name="Nozaki H."/>
            <person name="Durand P.M."/>
        </authorList>
    </citation>
    <scope>NUCLEOTIDE SEQUENCE [LARGE SCALE GENOMIC DNA]</scope>
    <source>
        <strain evidence="5 6">NIES-571</strain>
    </source>
</reference>
<dbReference type="Pfam" id="PF00149">
    <property type="entry name" value="Metallophos"/>
    <property type="match status" value="1"/>
</dbReference>
<dbReference type="InterPro" id="IPR004843">
    <property type="entry name" value="Calcineurin-like_PHP"/>
</dbReference>
<dbReference type="PANTHER" id="PTHR10161:SF14">
    <property type="entry name" value="TARTRATE-RESISTANT ACID PHOSPHATASE TYPE 5"/>
    <property type="match status" value="1"/>
</dbReference>
<evidence type="ECO:0000259" key="4">
    <source>
        <dbReference type="Pfam" id="PF00149"/>
    </source>
</evidence>
<dbReference type="InterPro" id="IPR051558">
    <property type="entry name" value="Metallophosphoesterase_PAP"/>
</dbReference>
<proteinExistence type="predicted"/>
<dbReference type="InterPro" id="IPR029052">
    <property type="entry name" value="Metallo-depent_PP-like"/>
</dbReference>
<name>A0A2J8AA47_9CHLO</name>
<feature type="signal peptide" evidence="3">
    <location>
        <begin position="1"/>
        <end position="24"/>
    </location>
</feature>
<evidence type="ECO:0000313" key="6">
    <source>
        <dbReference type="Proteomes" id="UP000236333"/>
    </source>
</evidence>
<evidence type="ECO:0000256" key="2">
    <source>
        <dbReference type="ARBA" id="ARBA00022801"/>
    </source>
</evidence>
<dbReference type="EMBL" id="PGGS01000092">
    <property type="protein sequence ID" value="PNH09397.1"/>
    <property type="molecule type" value="Genomic_DNA"/>
</dbReference>